<feature type="chain" id="PRO_5045718099" description="Fibronectin type-III domain-containing protein" evidence="1">
    <location>
        <begin position="23"/>
        <end position="1536"/>
    </location>
</feature>
<dbReference type="Proteomes" id="UP000772618">
    <property type="component" value="Unassembled WGS sequence"/>
</dbReference>
<feature type="domain" description="Fibronectin type-III" evidence="2">
    <location>
        <begin position="287"/>
        <end position="379"/>
    </location>
</feature>
<evidence type="ECO:0000313" key="4">
    <source>
        <dbReference type="Proteomes" id="UP000772618"/>
    </source>
</evidence>
<gene>
    <name evidence="3" type="ORF">KK060_21845</name>
</gene>
<dbReference type="Gene3D" id="2.60.40.10">
    <property type="entry name" value="Immunoglobulins"/>
    <property type="match status" value="1"/>
</dbReference>
<dbReference type="InterPro" id="IPR003961">
    <property type="entry name" value="FN3_dom"/>
</dbReference>
<evidence type="ECO:0000313" key="3">
    <source>
        <dbReference type="EMBL" id="MBT1705949.1"/>
    </source>
</evidence>
<sequence length="1536" mass="171865">MTLKRYFYVLMLLWFAAFKLQAQQTTYPVQVNVHLLPPYSLYLTDYYSSTREKITVTLINRDQFKPTLNVRLRMTITAAGGVRIQTNDNAYFAPIVVESGAPMRLTQEDLAPYFQHQNLITQGYLSAGKLPEGSVEFCFQVIEAYTGQVLSASTCTRAYVTSQKPPLLSLPQNKESIAFRDPLNVLFQWTPLHQGLAQVEYEFILKELWDNGMTPQAAFPYSPEIYRETTRSTSLIYGAMQPGLLPGKTYAWCVRAKAREGLDEVNLFQNDGYSEIRWFSLQNDCHPPEYVLATAERKRLNLEWNSLPEHIGFTISYRLKSESSFNESQNPWTEQQALETKAMLYGLKNGGTYEYRVGGMCMTGQPVYSPIFTVTLPQSDSARLAQCGFMPDIDLTNQEPIKELRTGDVFMANDYPVTITRISGSNGNFTGEGWTIVPWLADVKLAVQFTDIGVNTDKQMYRGYIDAKYDKTEGQIANVDDVFEGGFDVGNVKTGITKIDVKLDFSIPGVDAFELNDAGELVITDSEGEPHVIVPEDKSGQGNEGNKVVVFPMAVEDKDGNVYQVEEVTEKDATGKVIKRDVVAKHVARKSEPLAQDSFDPTQLDGDKAIVTFEKGDGYYAFDTWLDYYDRVSLIEDKYEKLYTGYYVPWKLLVAGKTDVVRARIEIKDKSIDPSKVIFITPQGTQFKADYNSSDKSWTVNLSAGPAGDAQEIYALHPKADGKYYNLGKLSVATYNAQTHNVTLVSVNGAPPDTKIEQTLADVYGPLGITWQVQRDAFNYNEDAMKLMENSTGINTYNDAMRALNNAYRDARSNFNASANYLFFLKATGANKVNDRNLVGFMPRGAQFGYIFTSEIKDIHEPMTVAHELGHGRFKLYHTFDKHYGAVSGSNETDNFMDYNNGLHVAKWQWDIMNDPAMLVSWFQDDEESALIVSGERTYITPAGTIIKLPAGHEMNSACYDENLYPNGSLLSFTVASKRYSARITAAAPVIFRGYYEITSSGWGQAYQDPNTYATGKLDISFIQKLNSTAGKVYIGEYTITDTRTNQQIAEQGDVLVKTLDLPDQKANTKTIDVAYSGCQEGQSLQAYLKDGKLQKWLQAKGLNADVFISDCITEETTHVTSSASTTTQNATAQQSYNNGTFTSDIALWACWDGNKWNVEHKYKAGAINPTHSKIKAELAQINEEIDRRIDKLIRDASAGNGADPADVTYDYGEDGRVHLEGMSLLEAIIALKDFSKTLINYAKIPEQTWDSKNKADEYSKYPVHVPPMLAGAGDQTLEEMTGALQFVSFGLDLAADPEIAKQTWEQISGLTPGEIKRMIVDAAQSKADKYAEGGVIARHEAGKDVVVVAVTVVAAYKLIMKARDMLTSSGAKLKKIIKEKTAEEIDQFMSSPQYTNMLNAAWNKYKGKLSFDDYKKRYEVLTKNKIKGKVAEEQFKNLMDGEKPSTGIKVGSSIRYFDNVLNGVAREIKSGKVSLSAYKDQILKDLDIIENQLTEMAEKIEWHCFDGIDPDVEVFIKSELVKRNLSDDLFKVLKY</sequence>
<reference evidence="3 4" key="1">
    <citation type="submission" date="2021-05" db="EMBL/GenBank/DDBJ databases">
        <title>A Polyphasic approach of four new species of the genus Ohtaekwangia: Ohtaekwangia histidinii sp. nov., Ohtaekwangia cretensis sp. nov., Ohtaekwangia indiensis sp. nov., Ohtaekwangia reichenbachii sp. nov. from diverse environment.</title>
        <authorList>
            <person name="Octaviana S."/>
        </authorList>
    </citation>
    <scope>NUCLEOTIDE SEQUENCE [LARGE SCALE GENOMIC DNA]</scope>
    <source>
        <strain evidence="3 4">PWU20</strain>
    </source>
</reference>
<evidence type="ECO:0000256" key="1">
    <source>
        <dbReference type="SAM" id="SignalP"/>
    </source>
</evidence>
<dbReference type="PROSITE" id="PS50853">
    <property type="entry name" value="FN3"/>
    <property type="match status" value="1"/>
</dbReference>
<feature type="signal peptide" evidence="1">
    <location>
        <begin position="1"/>
        <end position="22"/>
    </location>
</feature>
<dbReference type="InterPro" id="IPR036116">
    <property type="entry name" value="FN3_sf"/>
</dbReference>
<keyword evidence="4" id="KW-1185">Reference proteome</keyword>
<accession>A0ABS5VYW4</accession>
<protein>
    <recommendedName>
        <fullName evidence="2">Fibronectin type-III domain-containing protein</fullName>
    </recommendedName>
</protein>
<name>A0ABS5VYW4_9BACT</name>
<keyword evidence="1" id="KW-0732">Signal</keyword>
<organism evidence="3 4">
    <name type="scientific">Chryseosolibacter indicus</name>
    <dbReference type="NCBI Taxonomy" id="2782351"/>
    <lineage>
        <taxon>Bacteria</taxon>
        <taxon>Pseudomonadati</taxon>
        <taxon>Bacteroidota</taxon>
        <taxon>Cytophagia</taxon>
        <taxon>Cytophagales</taxon>
        <taxon>Chryseotaleaceae</taxon>
        <taxon>Chryseosolibacter</taxon>
    </lineage>
</organism>
<dbReference type="EMBL" id="JAHESD010000075">
    <property type="protein sequence ID" value="MBT1705949.1"/>
    <property type="molecule type" value="Genomic_DNA"/>
</dbReference>
<dbReference type="InterPro" id="IPR013783">
    <property type="entry name" value="Ig-like_fold"/>
</dbReference>
<dbReference type="SUPFAM" id="SSF49265">
    <property type="entry name" value="Fibronectin type III"/>
    <property type="match status" value="1"/>
</dbReference>
<evidence type="ECO:0000259" key="2">
    <source>
        <dbReference type="PROSITE" id="PS50853"/>
    </source>
</evidence>
<comment type="caution">
    <text evidence="3">The sequence shown here is derived from an EMBL/GenBank/DDBJ whole genome shotgun (WGS) entry which is preliminary data.</text>
</comment>
<proteinExistence type="predicted"/>